<dbReference type="Proteomes" id="UP000007494">
    <property type="component" value="Chromosome Ia"/>
</dbReference>
<dbReference type="GeneID" id="13440542"/>
<reference evidence="3" key="2">
    <citation type="submission" date="2011-03" db="EMBL/GenBank/DDBJ databases">
        <title>Comparative genomics and transcriptomics of Neospora caninum and Toxoplasma gondii.</title>
        <authorList>
            <person name="Reid A.J."/>
            <person name="Sohal A."/>
            <person name="Harris D."/>
            <person name="Quail M."/>
            <person name="Sanders M."/>
            <person name="Berriman M."/>
            <person name="Wastling J.M."/>
            <person name="Pain A."/>
        </authorList>
    </citation>
    <scope>NUCLEOTIDE SEQUENCE</scope>
    <source>
        <strain evidence="3">Liverpool</strain>
    </source>
</reference>
<evidence type="ECO:0000256" key="1">
    <source>
        <dbReference type="SAM" id="MobiDB-lite"/>
    </source>
</evidence>
<keyword evidence="2" id="KW-0732">Signal</keyword>
<evidence type="ECO:0000313" key="5">
    <source>
        <dbReference type="Proteomes" id="UP000007494"/>
    </source>
</evidence>
<reference evidence="3" key="1">
    <citation type="submission" date="2011-02" db="EMBL/GenBank/DDBJ databases">
        <authorList>
            <person name="Aslett M."/>
        </authorList>
    </citation>
    <scope>NUCLEOTIDE SEQUENCE</scope>
    <source>
        <strain evidence="3">Liverpool</strain>
    </source>
</reference>
<feature type="chain" id="PRO_5007654992" description="Transmembrane protein" evidence="2">
    <location>
        <begin position="25"/>
        <end position="503"/>
    </location>
</feature>
<dbReference type="InParanoid" id="F0V7K4"/>
<proteinExistence type="predicted"/>
<feature type="region of interest" description="Disordered" evidence="1">
    <location>
        <begin position="211"/>
        <end position="245"/>
    </location>
</feature>
<feature type="region of interest" description="Disordered" evidence="1">
    <location>
        <begin position="107"/>
        <end position="128"/>
    </location>
</feature>
<name>F0V7K4_NEOCL</name>
<feature type="region of interest" description="Disordered" evidence="1">
    <location>
        <begin position="260"/>
        <end position="285"/>
    </location>
</feature>
<feature type="compositionally biased region" description="Basic and acidic residues" evidence="1">
    <location>
        <begin position="336"/>
        <end position="347"/>
    </location>
</feature>
<protein>
    <recommendedName>
        <fullName evidence="6">Transmembrane protein</fullName>
    </recommendedName>
</protein>
<dbReference type="RefSeq" id="XP_003879730.1">
    <property type="nucleotide sequence ID" value="XM_003879681.1"/>
</dbReference>
<evidence type="ECO:0000313" key="4">
    <source>
        <dbReference type="EMBL" id="CEL64280.1"/>
    </source>
</evidence>
<feature type="region of interest" description="Disordered" evidence="1">
    <location>
        <begin position="298"/>
        <end position="356"/>
    </location>
</feature>
<evidence type="ECO:0000256" key="2">
    <source>
        <dbReference type="SAM" id="SignalP"/>
    </source>
</evidence>
<feature type="compositionally biased region" description="Polar residues" evidence="1">
    <location>
        <begin position="211"/>
        <end position="227"/>
    </location>
</feature>
<feature type="compositionally biased region" description="Pro residues" evidence="1">
    <location>
        <begin position="142"/>
        <end position="152"/>
    </location>
</feature>
<dbReference type="AlphaFoldDB" id="F0V7K4"/>
<keyword evidence="5" id="KW-1185">Reference proteome</keyword>
<dbReference type="VEuPathDB" id="ToxoDB:NCLIV_001830"/>
<feature type="region of interest" description="Disordered" evidence="1">
    <location>
        <begin position="140"/>
        <end position="174"/>
    </location>
</feature>
<gene>
    <name evidence="4" type="ORF">BN1204_001830</name>
    <name evidence="3" type="ORF">NCLIV_001830</name>
</gene>
<dbReference type="OMA" id="QPAGDIY"/>
<evidence type="ECO:0008006" key="6">
    <source>
        <dbReference type="Google" id="ProtNLM"/>
    </source>
</evidence>
<evidence type="ECO:0000313" key="3">
    <source>
        <dbReference type="EMBL" id="CBZ49695.1"/>
    </source>
</evidence>
<sequence>MGPVHKRVCLPLLVAVLTPAVVLIEFDACRSPTHLAVVPNSQSRSAALSAHSPFFDAFRRTASYGFSSPGDGQVTSICPNGHRHGSLLVATAASELPKTTAVRTFPTASVAGAGGRRPHFRPILPRPAPAPRAVSATVFLRPPSPAQRPPAAPALGISSSTAPRDGPWPGRPRLAGPISSVLPVVSVQLQKASLPGLLGQPVYVVTAPQSTGVNGGPQQTVTRSSGQPPVRPASPPRVARRANRTVPGCAGSPRCLHLPPPAQLPASPQALHATTFPTSTPEPGASAKAFAALDAGLNPLRSGGANPGVPTQSRPGVPGERESRVSARRANPLKRSRSESPTGERRWASSPPPSSGLMRIVLSILLNRFAEGRWQAARPPSGSPFPGAAAEAVRPRAPPSRADQPQTSEPVSPGMPGKRAGEVSGGLGESGNCTTGCSKAPVPQESSSRRTGGGVGSPAQSKPKFRRPWEDDDTTEAAAGPSASPSWRHKKFRGASDGSWGES</sequence>
<dbReference type="EMBL" id="LN714474">
    <property type="protein sequence ID" value="CEL64280.1"/>
    <property type="molecule type" value="Genomic_DNA"/>
</dbReference>
<feature type="compositionally biased region" description="Low complexity" evidence="1">
    <location>
        <begin position="264"/>
        <end position="273"/>
    </location>
</feature>
<reference evidence="5" key="3">
    <citation type="journal article" date="2012" name="PLoS Pathog.">
        <title>Comparative genomics of the apicomplexan parasites Toxoplasma gondii and Neospora caninum: Coccidia differing in host range and transmission strategy.</title>
        <authorList>
            <person name="Reid A.J."/>
            <person name="Vermont S.J."/>
            <person name="Cotton J.A."/>
            <person name="Harris D."/>
            <person name="Hill-Cawthorne G.A."/>
            <person name="Konen-Waisman S."/>
            <person name="Latham S.M."/>
            <person name="Mourier T."/>
            <person name="Norton R."/>
            <person name="Quail M.A."/>
            <person name="Sanders M."/>
            <person name="Shanmugam D."/>
            <person name="Sohal A."/>
            <person name="Wasmuth J.D."/>
            <person name="Brunk B."/>
            <person name="Grigg M.E."/>
            <person name="Howard J.C."/>
            <person name="Parkinson J."/>
            <person name="Roos D.S."/>
            <person name="Trees A.J."/>
            <person name="Berriman M."/>
            <person name="Pain A."/>
            <person name="Wastling J.M."/>
        </authorList>
    </citation>
    <scope>NUCLEOTIDE SEQUENCE [LARGE SCALE GENOMIC DNA]</scope>
    <source>
        <strain evidence="5">Liverpool</strain>
    </source>
</reference>
<feature type="region of interest" description="Disordered" evidence="1">
    <location>
        <begin position="375"/>
        <end position="503"/>
    </location>
</feature>
<reference evidence="4" key="4">
    <citation type="journal article" date="2015" name="PLoS ONE">
        <title>Comprehensive Evaluation of Toxoplasma gondii VEG and Neospora caninum LIV Genomes with Tachyzoite Stage Transcriptome and Proteome Defines Novel Transcript Features.</title>
        <authorList>
            <person name="Ramaprasad A."/>
            <person name="Mourier T."/>
            <person name="Naeem R."/>
            <person name="Malas T.B."/>
            <person name="Moussa E."/>
            <person name="Panigrahi A."/>
            <person name="Vermont S.J."/>
            <person name="Otto T.D."/>
            <person name="Wastling J."/>
            <person name="Pain A."/>
        </authorList>
    </citation>
    <scope>NUCLEOTIDE SEQUENCE</scope>
    <source>
        <strain evidence="4">Liverpool</strain>
    </source>
</reference>
<feature type="compositionally biased region" description="Low complexity" evidence="1">
    <location>
        <begin position="376"/>
        <end position="392"/>
    </location>
</feature>
<organism evidence="3 5">
    <name type="scientific">Neospora caninum (strain Liverpool)</name>
    <dbReference type="NCBI Taxonomy" id="572307"/>
    <lineage>
        <taxon>Eukaryota</taxon>
        <taxon>Sar</taxon>
        <taxon>Alveolata</taxon>
        <taxon>Apicomplexa</taxon>
        <taxon>Conoidasida</taxon>
        <taxon>Coccidia</taxon>
        <taxon>Eucoccidiorida</taxon>
        <taxon>Eimeriorina</taxon>
        <taxon>Sarcocystidae</taxon>
        <taxon>Neospora</taxon>
    </lineage>
</organism>
<feature type="signal peptide" evidence="2">
    <location>
        <begin position="1"/>
        <end position="24"/>
    </location>
</feature>
<dbReference type="EMBL" id="FR823380">
    <property type="protein sequence ID" value="CBZ49695.1"/>
    <property type="molecule type" value="Genomic_DNA"/>
</dbReference>
<accession>F0V7K4</accession>